<dbReference type="InterPro" id="IPR032675">
    <property type="entry name" value="LRR_dom_sf"/>
</dbReference>
<dbReference type="SUPFAM" id="SSF52047">
    <property type="entry name" value="RNI-like"/>
    <property type="match status" value="1"/>
</dbReference>
<dbReference type="Gene3D" id="3.80.10.10">
    <property type="entry name" value="Ribonuclease Inhibitor"/>
    <property type="match status" value="3"/>
</dbReference>
<proteinExistence type="predicted"/>
<reference evidence="3" key="1">
    <citation type="submission" date="2018-04" db="EMBL/GenBank/DDBJ databases">
        <title>Whole genome sequencing of Hypsizygus marmoreus.</title>
        <authorList>
            <person name="Choi I.-G."/>
            <person name="Min B."/>
            <person name="Kim J.-G."/>
            <person name="Kim S."/>
            <person name="Oh Y.-L."/>
            <person name="Kong W.-S."/>
            <person name="Park H."/>
            <person name="Jeong J."/>
            <person name="Song E.-S."/>
        </authorList>
    </citation>
    <scope>NUCLEOTIDE SEQUENCE [LARGE SCALE GENOMIC DNA]</scope>
    <source>
        <strain evidence="3">51987-8</strain>
    </source>
</reference>
<protein>
    <submittedName>
        <fullName evidence="3">SCF E3 ubiquitin ligase complex F-box protein grrA</fullName>
    </submittedName>
</protein>
<evidence type="ECO:0000313" key="4">
    <source>
        <dbReference type="Proteomes" id="UP000076154"/>
    </source>
</evidence>
<dbReference type="EMBL" id="LUEZ02000049">
    <property type="protein sequence ID" value="RDB22755.1"/>
    <property type="molecule type" value="Genomic_DNA"/>
</dbReference>
<keyword evidence="4" id="KW-1185">Reference proteome</keyword>
<comment type="caution">
    <text evidence="3">The sequence shown here is derived from an EMBL/GenBank/DDBJ whole genome shotgun (WGS) entry which is preliminary data.</text>
</comment>
<dbReference type="GO" id="GO:0031146">
    <property type="term" value="P:SCF-dependent proteasomal ubiquitin-dependent protein catabolic process"/>
    <property type="evidence" value="ECO:0007669"/>
    <property type="project" value="TreeGrafter"/>
</dbReference>
<evidence type="ECO:0000313" key="3">
    <source>
        <dbReference type="EMBL" id="RDB22755.1"/>
    </source>
</evidence>
<feature type="region of interest" description="Disordered" evidence="1">
    <location>
        <begin position="181"/>
        <end position="200"/>
    </location>
</feature>
<gene>
    <name evidence="3" type="primary">grrA_1</name>
    <name evidence="3" type="ORF">Hypma_010024</name>
</gene>
<dbReference type="SMART" id="SM00367">
    <property type="entry name" value="LRR_CC"/>
    <property type="match status" value="11"/>
</dbReference>
<feature type="domain" description="F-box/LRR-repeat protein 15-like leucin rich repeat" evidence="2">
    <location>
        <begin position="52"/>
        <end position="178"/>
    </location>
</feature>
<dbReference type="Pfam" id="PF25372">
    <property type="entry name" value="DUF7885"/>
    <property type="match status" value="2"/>
</dbReference>
<dbReference type="InParanoid" id="A0A369JQU3"/>
<dbReference type="InterPro" id="IPR057207">
    <property type="entry name" value="FBXL15_LRR"/>
</dbReference>
<sequence length="453" mass="51038">MFDPDVDESSSFHEDMIKIQDRLPTEDEYRRVRHLSLQRPSDPPINDDQLAKALRACPHLESVILSGVLDTTDRTVVLLAQLAINLQGINLTGCDQVTDIGILELTTKSLPLQWIQLNGVTGITDPSVSAIAKTCSRLVELELCDLPLLTPVAVRDIWSFSRKLRTLRLANCPFLTDKAFPSTSGPELDDESGREKPLPPRPITWLDRLPPLILRHTADNLRVLDLTSCKITDDAVEGIVTHAPKIQTLILSGCSQLTDRALESICKLGEHLDVLMLAHVANITDRAVVKLARSCWNLRCVDVAFCRNLTDMSIFEFAALKGLRRLSLVRVHKLTDIAIFSLAEHATSLERLHLSYCDRLSLDAVHLLLRKLKQLQHLTATGVPSFRRKGIHRFSDDPPETYNNDQQAAFRVFSGDNVDRLRKFLDKEDQRRRDAEAKNIPFVARSDDKLDLY</sequence>
<dbReference type="GO" id="GO:0019005">
    <property type="term" value="C:SCF ubiquitin ligase complex"/>
    <property type="evidence" value="ECO:0007669"/>
    <property type="project" value="TreeGrafter"/>
</dbReference>
<evidence type="ECO:0000259" key="2">
    <source>
        <dbReference type="Pfam" id="PF25372"/>
    </source>
</evidence>
<evidence type="ECO:0000256" key="1">
    <source>
        <dbReference type="SAM" id="MobiDB-lite"/>
    </source>
</evidence>
<dbReference type="GO" id="GO:0016874">
    <property type="term" value="F:ligase activity"/>
    <property type="evidence" value="ECO:0007669"/>
    <property type="project" value="UniProtKB-KW"/>
</dbReference>
<name>A0A369JQU3_HYPMA</name>
<dbReference type="InterPro" id="IPR006553">
    <property type="entry name" value="Leu-rich_rpt_Cys-con_subtyp"/>
</dbReference>
<dbReference type="STRING" id="39966.A0A369JQU3"/>
<accession>A0A369JQU3</accession>
<dbReference type="PANTHER" id="PTHR13318:SF190">
    <property type="entry name" value="PARTNER OF PAIRED, ISOFORM B"/>
    <property type="match status" value="1"/>
</dbReference>
<dbReference type="Proteomes" id="UP000076154">
    <property type="component" value="Unassembled WGS sequence"/>
</dbReference>
<organism evidence="3 4">
    <name type="scientific">Hypsizygus marmoreus</name>
    <name type="common">White beech mushroom</name>
    <name type="synonym">Agaricus marmoreus</name>
    <dbReference type="NCBI Taxonomy" id="39966"/>
    <lineage>
        <taxon>Eukaryota</taxon>
        <taxon>Fungi</taxon>
        <taxon>Dikarya</taxon>
        <taxon>Basidiomycota</taxon>
        <taxon>Agaricomycotina</taxon>
        <taxon>Agaricomycetes</taxon>
        <taxon>Agaricomycetidae</taxon>
        <taxon>Agaricales</taxon>
        <taxon>Tricholomatineae</taxon>
        <taxon>Lyophyllaceae</taxon>
        <taxon>Hypsizygus</taxon>
    </lineage>
</organism>
<dbReference type="PANTHER" id="PTHR13318">
    <property type="entry name" value="PARTNER OF PAIRED, ISOFORM B-RELATED"/>
    <property type="match status" value="1"/>
</dbReference>
<dbReference type="AlphaFoldDB" id="A0A369JQU3"/>
<dbReference type="OrthoDB" id="10257471at2759"/>
<feature type="domain" description="F-box/LRR-repeat protein 15-like leucin rich repeat" evidence="2">
    <location>
        <begin position="219"/>
        <end position="370"/>
    </location>
</feature>